<sequence length="250" mass="26934">MLLPINAMSAGSVSLLFSASSAPQPAAPPSPAGALLGEVGGSFDSALRTGNAIGTIIEIAARMSSDDTSSKVADALSIFGAKGTYTKEKSDDRSVTETFTGRASQIASMRLYDAEGTYIKHTDADGNVRETFNGTAGGYNDENWQQFWLEQMEANLERGVDPRFVDNARSFTTALQNGTVEKYDMAKMGVTSSMEFYSDRFGSGAIFKVEGMEAFLEKYTETRDGVMYDKTSGKLAGWGASGSKYSYFVW</sequence>
<accession>A0A0T7GTN5</accession>
<evidence type="ECO:0000313" key="3">
    <source>
        <dbReference type="Proteomes" id="UP000039660"/>
    </source>
</evidence>
<dbReference type="RefSeq" id="WP_046636473.1">
    <property type="nucleotide sequence ID" value="NZ_CCRK01000008.1"/>
</dbReference>
<proteinExistence type="predicted"/>
<feature type="signal peptide" evidence="1">
    <location>
        <begin position="1"/>
        <end position="26"/>
    </location>
</feature>
<keyword evidence="1" id="KW-0732">Signal</keyword>
<name>A0A0T7GTN5_NEOGA</name>
<dbReference type="EMBL" id="CCRK01000008">
    <property type="protein sequence ID" value="CDZ50507.1"/>
    <property type="molecule type" value="Genomic_DNA"/>
</dbReference>
<dbReference type="Proteomes" id="UP000039660">
    <property type="component" value="Unassembled WGS sequence"/>
</dbReference>
<evidence type="ECO:0000256" key="1">
    <source>
        <dbReference type="SAM" id="SignalP"/>
    </source>
</evidence>
<feature type="chain" id="PRO_5006683592" evidence="1">
    <location>
        <begin position="27"/>
        <end position="250"/>
    </location>
</feature>
<reference evidence="2 3" key="1">
    <citation type="submission" date="2014-08" db="EMBL/GenBank/DDBJ databases">
        <authorList>
            <person name="Chen Y.-H."/>
        </authorList>
    </citation>
    <scope>NUCLEOTIDE SEQUENCE [LARGE SCALE GENOMIC DNA]</scope>
</reference>
<evidence type="ECO:0000313" key="2">
    <source>
        <dbReference type="EMBL" id="CDZ50507.1"/>
    </source>
</evidence>
<protein>
    <submittedName>
        <fullName evidence="2">Uncharacterized protein</fullName>
    </submittedName>
</protein>
<dbReference type="AlphaFoldDB" id="A0A0T7GTN5"/>
<gene>
    <name evidence="2" type="ORF">NGAL_HAMBI1189_34960</name>
</gene>
<organism evidence="2 3">
    <name type="scientific">Neorhizobium galegae bv. officinalis</name>
    <dbReference type="NCBI Taxonomy" id="323656"/>
    <lineage>
        <taxon>Bacteria</taxon>
        <taxon>Pseudomonadati</taxon>
        <taxon>Pseudomonadota</taxon>
        <taxon>Alphaproteobacteria</taxon>
        <taxon>Hyphomicrobiales</taxon>
        <taxon>Rhizobiaceae</taxon>
        <taxon>Rhizobium/Agrobacterium group</taxon>
        <taxon>Neorhizobium</taxon>
    </lineage>
</organism>